<dbReference type="PANTHER" id="PTHR37937">
    <property type="entry name" value="CONJUGATIVE TRANSFER: DNA TRANSPORT"/>
    <property type="match status" value="1"/>
</dbReference>
<protein>
    <submittedName>
        <fullName evidence="8">Type IV secretion system protein VirD4</fullName>
    </submittedName>
</protein>
<dbReference type="OrthoDB" id="9759295at2"/>
<keyword evidence="4 7" id="KW-0812">Transmembrane</keyword>
<dbReference type="Gene3D" id="3.40.50.300">
    <property type="entry name" value="P-loop containing nucleotide triphosphate hydrolases"/>
    <property type="match status" value="1"/>
</dbReference>
<sequence length="562" mass="62439">MNPLANAPRWVKWPLGFVIVLATCATWFVAAGHALSWILFHGGGDPVSWHTWIDYALSYPGHPLVQPALELAGAIASLVILVPVIVALVRCKPPLHGAARFARIAEVRRAGLLTHRGDGIILGGYGRRFLTAGLADFPHVMLAAPTGSGKGVGVVIPNLLNWNHSVIVLDIKRENWTLTAGFRKRHGHETYLFDPASPDGRTHRWNPLAYVRDEPGTRIDDIQKIGSIIFPDTPGVDPLWSASCRTLFLGLALYVFETDDLPRTLGQIAREAYADTDDRLADIIMERYESGARLSAACEAALTDYANTATETRTSIRKTFTSRFELFLNPIVDAATSANDFDLEALRRKRISIYIGITPDNLARMAPLLNLFFQQVVDLNTRELPEHNPELKYQCLMLLDEFKSLGKLPLIVDAIAFLRGYGVRLLPIFQSPSQIREVYGEEAAKTFFQNHAIRISYTPADIVTATEISNEIGNTTVKSHSVSRPDLFSKGQRNRSDSMVSRALMLPQEVMALGVNEVLLFARGTRPIRGRKIRWYREKAFTSRILPPPTVPAHTPGGPEDR</sequence>
<dbReference type="Proteomes" id="UP000295645">
    <property type="component" value="Unassembled WGS sequence"/>
</dbReference>
<dbReference type="SUPFAM" id="SSF52540">
    <property type="entry name" value="P-loop containing nucleoside triphosphate hydrolases"/>
    <property type="match status" value="1"/>
</dbReference>
<dbReference type="InterPro" id="IPR051539">
    <property type="entry name" value="T4SS-coupling_protein"/>
</dbReference>
<dbReference type="GO" id="GO:0005886">
    <property type="term" value="C:plasma membrane"/>
    <property type="evidence" value="ECO:0007669"/>
    <property type="project" value="UniProtKB-SubCell"/>
</dbReference>
<evidence type="ECO:0000256" key="5">
    <source>
        <dbReference type="ARBA" id="ARBA00022989"/>
    </source>
</evidence>
<dbReference type="RefSeq" id="WP_132143376.1">
    <property type="nucleotide sequence ID" value="NZ_SMCS01000003.1"/>
</dbReference>
<comment type="subcellular location">
    <subcellularLocation>
        <location evidence="1">Cell membrane</location>
        <topology evidence="1">Multi-pass membrane protein</topology>
    </subcellularLocation>
</comment>
<evidence type="ECO:0000256" key="6">
    <source>
        <dbReference type="ARBA" id="ARBA00023136"/>
    </source>
</evidence>
<evidence type="ECO:0000256" key="2">
    <source>
        <dbReference type="ARBA" id="ARBA00008806"/>
    </source>
</evidence>
<dbReference type="AlphaFoldDB" id="A0A4R3YPE9"/>
<keyword evidence="9" id="KW-1185">Reference proteome</keyword>
<dbReference type="CDD" id="cd01127">
    <property type="entry name" value="TrwB_TraG_TraD_VirD4"/>
    <property type="match status" value="1"/>
</dbReference>
<feature type="transmembrane region" description="Helical" evidence="7">
    <location>
        <begin position="71"/>
        <end position="91"/>
    </location>
</feature>
<keyword evidence="3" id="KW-1003">Cell membrane</keyword>
<gene>
    <name evidence="8" type="ORF">EC912_103250</name>
</gene>
<dbReference type="EMBL" id="SMCS01000003">
    <property type="protein sequence ID" value="TCV94765.1"/>
    <property type="molecule type" value="Genomic_DNA"/>
</dbReference>
<organism evidence="8 9">
    <name type="scientific">Luteibacter rhizovicinus</name>
    <dbReference type="NCBI Taxonomy" id="242606"/>
    <lineage>
        <taxon>Bacteria</taxon>
        <taxon>Pseudomonadati</taxon>
        <taxon>Pseudomonadota</taxon>
        <taxon>Gammaproteobacteria</taxon>
        <taxon>Lysobacterales</taxon>
        <taxon>Rhodanobacteraceae</taxon>
        <taxon>Luteibacter</taxon>
    </lineage>
</organism>
<feature type="transmembrane region" description="Helical" evidence="7">
    <location>
        <begin position="15"/>
        <end position="40"/>
    </location>
</feature>
<accession>A0A4R3YPE9</accession>
<comment type="caution">
    <text evidence="8">The sequence shown here is derived from an EMBL/GenBank/DDBJ whole genome shotgun (WGS) entry which is preliminary data.</text>
</comment>
<evidence type="ECO:0000256" key="4">
    <source>
        <dbReference type="ARBA" id="ARBA00022692"/>
    </source>
</evidence>
<evidence type="ECO:0000256" key="1">
    <source>
        <dbReference type="ARBA" id="ARBA00004651"/>
    </source>
</evidence>
<dbReference type="PANTHER" id="PTHR37937:SF1">
    <property type="entry name" value="CONJUGATIVE TRANSFER: DNA TRANSPORT"/>
    <property type="match status" value="1"/>
</dbReference>
<evidence type="ECO:0000256" key="7">
    <source>
        <dbReference type="SAM" id="Phobius"/>
    </source>
</evidence>
<keyword evidence="6 7" id="KW-0472">Membrane</keyword>
<dbReference type="InterPro" id="IPR027417">
    <property type="entry name" value="P-loop_NTPase"/>
</dbReference>
<reference evidence="8 9" key="1">
    <citation type="submission" date="2019-03" db="EMBL/GenBank/DDBJ databases">
        <title>Above-ground endophytic microbial communities from plants in different locations in the United States.</title>
        <authorList>
            <person name="Frank C."/>
        </authorList>
    </citation>
    <scope>NUCLEOTIDE SEQUENCE [LARGE SCALE GENOMIC DNA]</scope>
    <source>
        <strain evidence="8 9">LP_13_YM</strain>
    </source>
</reference>
<dbReference type="InterPro" id="IPR003688">
    <property type="entry name" value="TraG/VirD4"/>
</dbReference>
<dbReference type="Pfam" id="PF02534">
    <property type="entry name" value="T4SS-DNA_transf"/>
    <property type="match status" value="1"/>
</dbReference>
<evidence type="ECO:0000313" key="8">
    <source>
        <dbReference type="EMBL" id="TCV94765.1"/>
    </source>
</evidence>
<evidence type="ECO:0000256" key="3">
    <source>
        <dbReference type="ARBA" id="ARBA00022475"/>
    </source>
</evidence>
<evidence type="ECO:0000313" key="9">
    <source>
        <dbReference type="Proteomes" id="UP000295645"/>
    </source>
</evidence>
<name>A0A4R3YPE9_9GAMM</name>
<comment type="similarity">
    <text evidence="2">Belongs to the VirD4/TraG family.</text>
</comment>
<keyword evidence="5 7" id="KW-1133">Transmembrane helix</keyword>
<proteinExistence type="inferred from homology"/>